<dbReference type="AlphaFoldDB" id="A0AAV0TAP4"/>
<reference evidence="3" key="1">
    <citation type="submission" date="2022-12" db="EMBL/GenBank/DDBJ databases">
        <authorList>
            <person name="Webb A."/>
        </authorList>
    </citation>
    <scope>NUCLEOTIDE SEQUENCE</scope>
    <source>
        <strain evidence="3">Hp1</strain>
    </source>
</reference>
<feature type="compositionally biased region" description="Low complexity" evidence="1">
    <location>
        <begin position="35"/>
        <end position="51"/>
    </location>
</feature>
<dbReference type="SUPFAM" id="SSF54236">
    <property type="entry name" value="Ubiquitin-like"/>
    <property type="match status" value="1"/>
</dbReference>
<dbReference type="GO" id="GO:0031593">
    <property type="term" value="F:polyubiquitin modification-dependent protein binding"/>
    <property type="evidence" value="ECO:0007669"/>
    <property type="project" value="TreeGrafter"/>
</dbReference>
<protein>
    <recommendedName>
        <fullName evidence="2">Ubiquitin-like domain-containing protein</fullName>
    </recommendedName>
</protein>
<accession>A0AAV0TAP4</accession>
<dbReference type="GO" id="GO:0071818">
    <property type="term" value="C:BAT3 complex"/>
    <property type="evidence" value="ECO:0007669"/>
    <property type="project" value="TreeGrafter"/>
</dbReference>
<dbReference type="Proteomes" id="UP001162031">
    <property type="component" value="Unassembled WGS sequence"/>
</dbReference>
<name>A0AAV0TAP4_HYABA</name>
<organism evidence="3 4">
    <name type="scientific">Hyaloperonospora brassicae</name>
    <name type="common">Brassica downy mildew</name>
    <name type="synonym">Peronospora brassicae</name>
    <dbReference type="NCBI Taxonomy" id="162125"/>
    <lineage>
        <taxon>Eukaryota</taxon>
        <taxon>Sar</taxon>
        <taxon>Stramenopiles</taxon>
        <taxon>Oomycota</taxon>
        <taxon>Peronosporomycetes</taxon>
        <taxon>Peronosporales</taxon>
        <taxon>Peronosporaceae</taxon>
        <taxon>Hyaloperonospora</taxon>
    </lineage>
</organism>
<evidence type="ECO:0000256" key="1">
    <source>
        <dbReference type="SAM" id="MobiDB-lite"/>
    </source>
</evidence>
<dbReference type="PANTHER" id="PTHR15204">
    <property type="entry name" value="LARGE PROLINE-RICH PROTEIN BAG6"/>
    <property type="match status" value="1"/>
</dbReference>
<evidence type="ECO:0000313" key="4">
    <source>
        <dbReference type="Proteomes" id="UP001162031"/>
    </source>
</evidence>
<dbReference type="InterPro" id="IPR019954">
    <property type="entry name" value="Ubiquitin_CS"/>
</dbReference>
<feature type="region of interest" description="Disordered" evidence="1">
    <location>
        <begin position="1"/>
        <end position="116"/>
    </location>
</feature>
<feature type="domain" description="Ubiquitin-like" evidence="2">
    <location>
        <begin position="169"/>
        <end position="240"/>
    </location>
</feature>
<sequence>MGRFLGASPTAAGDRYAAVPRGHEDERPDARRHAPPTARAPATALESSSSSDGDRQSLTSDNSSSRKDGDGGERLDDAEDATRDTSDERQGDDRKTAAVAPLEKDCGTDDDKDTTASGTNGATAAAAGDIATVTGATAAGAAATGATAAGAVATATAGGAVAGGDGEAIVVRILDLNGKFFSITCRLDWRVSRLKQHVLESTDVAVASQRLIYRGRVLEDDASLESYKVEDGHTIHLFVRTAPTPDPELLSADGHVPGSSSSSNTNGARDDGLAIVHINSEVVSSAVFPSDSARRVDPLMLDSSLGNCARRVKLWSSFLLIIYTMKVMGQFALLANDQQQQQQRAARQEQEALGIHEPDRPMNRYDEFPQYFKPDPVIGSIELMVHCFGVYVGCVGFKAAHDTDIRPIRFYCRGVVWLAFLTVMEQIYTTVRISESDFPTERVRYPYGGQGPTKEDVVSANVFQTIMLVAMWLIAIRHSYMHQREVAIYNQSFAAAAMNAAPPVHLPDVV</sequence>
<dbReference type="PROSITE" id="PS50053">
    <property type="entry name" value="UBIQUITIN_2"/>
    <property type="match status" value="1"/>
</dbReference>
<dbReference type="Gene3D" id="3.10.20.90">
    <property type="entry name" value="Phosphatidylinositol 3-kinase Catalytic Subunit, Chain A, domain 1"/>
    <property type="match status" value="1"/>
</dbReference>
<proteinExistence type="predicted"/>
<dbReference type="InterPro" id="IPR000626">
    <property type="entry name" value="Ubiquitin-like_dom"/>
</dbReference>
<dbReference type="GO" id="GO:0051787">
    <property type="term" value="F:misfolded protein binding"/>
    <property type="evidence" value="ECO:0007669"/>
    <property type="project" value="TreeGrafter"/>
</dbReference>
<dbReference type="EMBL" id="CANTFL010000144">
    <property type="protein sequence ID" value="CAI5715452.1"/>
    <property type="molecule type" value="Genomic_DNA"/>
</dbReference>
<evidence type="ECO:0000313" key="3">
    <source>
        <dbReference type="EMBL" id="CAI5715452.1"/>
    </source>
</evidence>
<feature type="compositionally biased region" description="Polar residues" evidence="1">
    <location>
        <begin position="258"/>
        <end position="267"/>
    </location>
</feature>
<gene>
    <name evidence="3" type="ORF">HBR001_LOCUS1439</name>
</gene>
<keyword evidence="4" id="KW-1185">Reference proteome</keyword>
<feature type="compositionally biased region" description="Basic and acidic residues" evidence="1">
    <location>
        <begin position="21"/>
        <end position="32"/>
    </location>
</feature>
<dbReference type="PANTHER" id="PTHR15204:SF0">
    <property type="entry name" value="LARGE PROLINE-RICH PROTEIN BAG6"/>
    <property type="match status" value="1"/>
</dbReference>
<evidence type="ECO:0000259" key="2">
    <source>
        <dbReference type="PROSITE" id="PS50053"/>
    </source>
</evidence>
<dbReference type="GO" id="GO:0036503">
    <property type="term" value="P:ERAD pathway"/>
    <property type="evidence" value="ECO:0007669"/>
    <property type="project" value="TreeGrafter"/>
</dbReference>
<dbReference type="SMART" id="SM00213">
    <property type="entry name" value="UBQ"/>
    <property type="match status" value="1"/>
</dbReference>
<feature type="compositionally biased region" description="Basic and acidic residues" evidence="1">
    <location>
        <begin position="64"/>
        <end position="109"/>
    </location>
</feature>
<feature type="region of interest" description="Disordered" evidence="1">
    <location>
        <begin position="248"/>
        <end position="268"/>
    </location>
</feature>
<dbReference type="InterPro" id="IPR029071">
    <property type="entry name" value="Ubiquitin-like_domsf"/>
</dbReference>
<dbReference type="PROSITE" id="PS00299">
    <property type="entry name" value="UBIQUITIN_1"/>
    <property type="match status" value="1"/>
</dbReference>
<dbReference type="Pfam" id="PF00240">
    <property type="entry name" value="ubiquitin"/>
    <property type="match status" value="1"/>
</dbReference>
<comment type="caution">
    <text evidence="3">The sequence shown here is derived from an EMBL/GenBank/DDBJ whole genome shotgun (WGS) entry which is preliminary data.</text>
</comment>